<evidence type="ECO:0000313" key="2">
    <source>
        <dbReference type="Proteomes" id="UP000233551"/>
    </source>
</evidence>
<dbReference type="AlphaFoldDB" id="A0A2I0J5V7"/>
<dbReference type="EMBL" id="PGOL01002002">
    <property type="protein sequence ID" value="PKI51612.1"/>
    <property type="molecule type" value="Genomic_DNA"/>
</dbReference>
<proteinExistence type="predicted"/>
<comment type="caution">
    <text evidence="1">The sequence shown here is derived from an EMBL/GenBank/DDBJ whole genome shotgun (WGS) entry which is preliminary data.</text>
</comment>
<reference evidence="1 2" key="1">
    <citation type="submission" date="2017-11" db="EMBL/GenBank/DDBJ databases">
        <title>De-novo sequencing of pomegranate (Punica granatum L.) genome.</title>
        <authorList>
            <person name="Akparov Z."/>
            <person name="Amiraslanov A."/>
            <person name="Hajiyeva S."/>
            <person name="Abbasov M."/>
            <person name="Kaur K."/>
            <person name="Hamwieh A."/>
            <person name="Solovyev V."/>
            <person name="Salamov A."/>
            <person name="Braich B."/>
            <person name="Kosarev P."/>
            <person name="Mahmoud A."/>
            <person name="Hajiyev E."/>
            <person name="Babayeva S."/>
            <person name="Izzatullayeva V."/>
            <person name="Mammadov A."/>
            <person name="Mammadov A."/>
            <person name="Sharifova S."/>
            <person name="Ojaghi J."/>
            <person name="Eynullazada K."/>
            <person name="Bayramov B."/>
            <person name="Abdulazimova A."/>
            <person name="Shahmuradov I."/>
        </authorList>
    </citation>
    <scope>NUCLEOTIDE SEQUENCE [LARGE SCALE GENOMIC DNA]</scope>
    <source>
        <strain evidence="2">cv. AG2017</strain>
        <tissue evidence="1">Leaf</tissue>
    </source>
</reference>
<accession>A0A2I0J5V7</accession>
<name>A0A2I0J5V7_PUNGR</name>
<protein>
    <submittedName>
        <fullName evidence="1">Uncharacterized protein</fullName>
    </submittedName>
</protein>
<sequence>GHSRRRTGRPTDFTKAALAYASSPFTPLPPSRCSSLKDWLLPSVALIHRSSPITLWPLQLPVMQCQPTVVLSVLTASVSSSSPAETSNERVDAPLWPFSCLVVYIKPMILT</sequence>
<evidence type="ECO:0000313" key="1">
    <source>
        <dbReference type="EMBL" id="PKI51612.1"/>
    </source>
</evidence>
<feature type="non-terminal residue" evidence="1">
    <location>
        <position position="1"/>
    </location>
</feature>
<gene>
    <name evidence="1" type="ORF">CRG98_027978</name>
</gene>
<organism evidence="1 2">
    <name type="scientific">Punica granatum</name>
    <name type="common">Pomegranate</name>
    <dbReference type="NCBI Taxonomy" id="22663"/>
    <lineage>
        <taxon>Eukaryota</taxon>
        <taxon>Viridiplantae</taxon>
        <taxon>Streptophyta</taxon>
        <taxon>Embryophyta</taxon>
        <taxon>Tracheophyta</taxon>
        <taxon>Spermatophyta</taxon>
        <taxon>Magnoliopsida</taxon>
        <taxon>eudicotyledons</taxon>
        <taxon>Gunneridae</taxon>
        <taxon>Pentapetalae</taxon>
        <taxon>rosids</taxon>
        <taxon>malvids</taxon>
        <taxon>Myrtales</taxon>
        <taxon>Lythraceae</taxon>
        <taxon>Punica</taxon>
    </lineage>
</organism>
<keyword evidence="2" id="KW-1185">Reference proteome</keyword>
<dbReference type="Proteomes" id="UP000233551">
    <property type="component" value="Unassembled WGS sequence"/>
</dbReference>